<protein>
    <submittedName>
        <fullName evidence="1">Uncharacterized protein</fullName>
    </submittedName>
</protein>
<name>A0ABD3TRF1_9LAMI</name>
<proteinExistence type="predicted"/>
<accession>A0ABD3TRF1</accession>
<dbReference type="AlphaFoldDB" id="A0ABD3TRF1"/>
<comment type="caution">
    <text evidence="1">The sequence shown here is derived from an EMBL/GenBank/DDBJ whole genome shotgun (WGS) entry which is preliminary data.</text>
</comment>
<dbReference type="Proteomes" id="UP001634393">
    <property type="component" value="Unassembled WGS sequence"/>
</dbReference>
<evidence type="ECO:0000313" key="2">
    <source>
        <dbReference type="Proteomes" id="UP001634393"/>
    </source>
</evidence>
<reference evidence="1 2" key="1">
    <citation type="submission" date="2024-12" db="EMBL/GenBank/DDBJ databases">
        <title>The unique morphological basis and parallel evolutionary history of personate flowers in Penstemon.</title>
        <authorList>
            <person name="Depatie T.H."/>
            <person name="Wessinger C.A."/>
        </authorList>
    </citation>
    <scope>NUCLEOTIDE SEQUENCE [LARGE SCALE GENOMIC DNA]</scope>
    <source>
        <strain evidence="1">WTNN_2</strain>
        <tissue evidence="1">Leaf</tissue>
    </source>
</reference>
<evidence type="ECO:0000313" key="1">
    <source>
        <dbReference type="EMBL" id="KAL3839699.1"/>
    </source>
</evidence>
<organism evidence="1 2">
    <name type="scientific">Penstemon smallii</name>
    <dbReference type="NCBI Taxonomy" id="265156"/>
    <lineage>
        <taxon>Eukaryota</taxon>
        <taxon>Viridiplantae</taxon>
        <taxon>Streptophyta</taxon>
        <taxon>Embryophyta</taxon>
        <taxon>Tracheophyta</taxon>
        <taxon>Spermatophyta</taxon>
        <taxon>Magnoliopsida</taxon>
        <taxon>eudicotyledons</taxon>
        <taxon>Gunneridae</taxon>
        <taxon>Pentapetalae</taxon>
        <taxon>asterids</taxon>
        <taxon>lamiids</taxon>
        <taxon>Lamiales</taxon>
        <taxon>Plantaginaceae</taxon>
        <taxon>Cheloneae</taxon>
        <taxon>Penstemon</taxon>
    </lineage>
</organism>
<gene>
    <name evidence="1" type="ORF">ACJIZ3_024290</name>
</gene>
<dbReference type="EMBL" id="JBJXBP010000003">
    <property type="protein sequence ID" value="KAL3839699.1"/>
    <property type="molecule type" value="Genomic_DNA"/>
</dbReference>
<keyword evidence="2" id="KW-1185">Reference proteome</keyword>
<sequence length="144" mass="16172">MPPPLPSTANKSLLLRRQQVCAASFDGASVLRREYDFSSSVTPIPIGFSLSQSFVFGEIIVSVSFSEISLSFNLGFSTGYFFSLSFQSHDSTFASEVVSRRCYLLYSVALVEKDDPFHIGRMKFMKLESKPDDFQTDGNNIRFH</sequence>